<gene>
    <name evidence="12" type="ORF">IBL26_18365</name>
</gene>
<dbReference type="InterPro" id="IPR005835">
    <property type="entry name" value="NTP_transferase_dom"/>
</dbReference>
<keyword evidence="3 12" id="KW-0808">Transferase</keyword>
<dbReference type="Pfam" id="PF22640">
    <property type="entry name" value="ManC_GMP_beta-helix"/>
    <property type="match status" value="1"/>
</dbReference>
<dbReference type="InterPro" id="IPR011051">
    <property type="entry name" value="RmlC_Cupin_sf"/>
</dbReference>
<accession>A0ABR7RQC7</accession>
<evidence type="ECO:0000256" key="3">
    <source>
        <dbReference type="ARBA" id="ARBA00022679"/>
    </source>
</evidence>
<evidence type="ECO:0000256" key="8">
    <source>
        <dbReference type="RuleBase" id="RU004190"/>
    </source>
</evidence>
<protein>
    <recommendedName>
        <fullName evidence="2">mannose-1-phosphate guanylyltransferase</fullName>
        <ecNumber evidence="2">2.7.7.13</ecNumber>
    </recommendedName>
</protein>
<dbReference type="Pfam" id="PF00483">
    <property type="entry name" value="NTP_transferase"/>
    <property type="match status" value="1"/>
</dbReference>
<comment type="catalytic activity">
    <reaction evidence="7">
        <text>alpha-D-mannose 1-phosphate + GTP + H(+) = GDP-alpha-D-mannose + diphosphate</text>
        <dbReference type="Rhea" id="RHEA:15229"/>
        <dbReference type="ChEBI" id="CHEBI:15378"/>
        <dbReference type="ChEBI" id="CHEBI:33019"/>
        <dbReference type="ChEBI" id="CHEBI:37565"/>
        <dbReference type="ChEBI" id="CHEBI:57527"/>
        <dbReference type="ChEBI" id="CHEBI:58409"/>
        <dbReference type="EC" id="2.7.7.13"/>
    </reaction>
</comment>
<dbReference type="EC" id="2.7.7.13" evidence="2"/>
<evidence type="ECO:0000256" key="5">
    <source>
        <dbReference type="ARBA" id="ARBA00022741"/>
    </source>
</evidence>
<dbReference type="NCBIfam" id="TIGR01479">
    <property type="entry name" value="GMP_PMI"/>
    <property type="match status" value="1"/>
</dbReference>
<keyword evidence="5" id="KW-0547">Nucleotide-binding</keyword>
<evidence type="ECO:0000256" key="4">
    <source>
        <dbReference type="ARBA" id="ARBA00022695"/>
    </source>
</evidence>
<proteinExistence type="inferred from homology"/>
<evidence type="ECO:0000259" key="10">
    <source>
        <dbReference type="Pfam" id="PF01050"/>
    </source>
</evidence>
<comment type="caution">
    <text evidence="12">The sequence shown here is derived from an EMBL/GenBank/DDBJ whole genome shotgun (WGS) entry which is preliminary data.</text>
</comment>
<evidence type="ECO:0000313" key="13">
    <source>
        <dbReference type="Proteomes" id="UP000626026"/>
    </source>
</evidence>
<keyword evidence="4 12" id="KW-0548">Nucleotidyltransferase</keyword>
<dbReference type="RefSeq" id="WP_187785967.1">
    <property type="nucleotide sequence ID" value="NZ_JACTVA010000039.1"/>
</dbReference>
<reference evidence="12 13" key="1">
    <citation type="journal article" date="2013" name="Int. J. Syst. Evol. Microbiol.">
        <title>Roseomonas aerophila sp. nov., isolated from air.</title>
        <authorList>
            <person name="Kim S.J."/>
            <person name="Weon H.Y."/>
            <person name="Ahn J.H."/>
            <person name="Hong S.B."/>
            <person name="Seok S.J."/>
            <person name="Whang K.S."/>
            <person name="Kwon S.W."/>
        </authorList>
    </citation>
    <scope>NUCLEOTIDE SEQUENCE [LARGE SCALE GENOMIC DNA]</scope>
    <source>
        <strain evidence="12 13">NBRC 108923</strain>
    </source>
</reference>
<evidence type="ECO:0000256" key="6">
    <source>
        <dbReference type="ARBA" id="ARBA00023134"/>
    </source>
</evidence>
<organism evidence="12 13">
    <name type="scientific">Teichococcus aerophilus</name>
    <dbReference type="NCBI Taxonomy" id="1224513"/>
    <lineage>
        <taxon>Bacteria</taxon>
        <taxon>Pseudomonadati</taxon>
        <taxon>Pseudomonadota</taxon>
        <taxon>Alphaproteobacteria</taxon>
        <taxon>Acetobacterales</taxon>
        <taxon>Roseomonadaceae</taxon>
        <taxon>Roseomonas</taxon>
    </lineage>
</organism>
<dbReference type="InterPro" id="IPR049577">
    <property type="entry name" value="GMPP_N"/>
</dbReference>
<keyword evidence="6" id="KW-0342">GTP-binding</keyword>
<feature type="domain" description="Nucleotidyl transferase" evidence="9">
    <location>
        <begin position="11"/>
        <end position="293"/>
    </location>
</feature>
<sequence>MVEASSQQIVPVVLCGGTGSRLWPLSREGYPKQFWPLVSGHTMLQDTVARATGSGFAAPIIVCNQAHRFMVAEQLQSAEIVNPTIVLEPVARNSAPAIAAAALLAHEQDPSAVLWLMAADAAIADDAALSAALARATAAARAGRIAAFGMQPTAPETGYGYIETGAPLDGLEGVSAIARFVEKPDAATAEGFLAGGRHLWNSGMFVATAATLVAELERLAPELLVAVRAAVANSTRDLDFVRLDVAAFSSAPDISIDYAVMEKTDRAAVVPASIGWSDVGSWSALWEIAPHDAAGNATYGPVELLDSKNSYVRSEGILTAVVGLEDVVVVVTDDAVLAMHRDRAQDVKTLLSQLKKAKYKEATEHRRNYRPWGHYEGLIQGDRFQVKKIQVKPGQKLSLQKHFHRAEHWVVVNGTAIVERDAERILLRENESVYLPLGCVHRMENPGMIPLTLIEVQSGSYLGEDDIVRFEDTYGRT</sequence>
<dbReference type="InterPro" id="IPR029044">
    <property type="entry name" value="Nucleotide-diphossugar_trans"/>
</dbReference>
<dbReference type="Pfam" id="PF01050">
    <property type="entry name" value="MannoseP_isomer"/>
    <property type="match status" value="1"/>
</dbReference>
<dbReference type="CDD" id="cd02509">
    <property type="entry name" value="GDP-M1P_Guanylyltransferase"/>
    <property type="match status" value="1"/>
</dbReference>
<dbReference type="Gene3D" id="3.90.550.10">
    <property type="entry name" value="Spore Coat Polysaccharide Biosynthesis Protein SpsA, Chain A"/>
    <property type="match status" value="1"/>
</dbReference>
<evidence type="ECO:0000313" key="12">
    <source>
        <dbReference type="EMBL" id="MBC9208820.1"/>
    </source>
</evidence>
<dbReference type="InterPro" id="IPR006375">
    <property type="entry name" value="Man1P_GuaTrfase/Man6P_Isoase"/>
</dbReference>
<name>A0ABR7RQC7_9PROT</name>
<dbReference type="Gene3D" id="2.60.120.10">
    <property type="entry name" value="Jelly Rolls"/>
    <property type="match status" value="1"/>
</dbReference>
<feature type="domain" description="Mannose-6-phosphate isomerase type II C-terminal" evidence="10">
    <location>
        <begin position="360"/>
        <end position="472"/>
    </location>
</feature>
<dbReference type="PANTHER" id="PTHR46390">
    <property type="entry name" value="MANNOSE-1-PHOSPHATE GUANYLYLTRANSFERASE"/>
    <property type="match status" value="1"/>
</dbReference>
<dbReference type="EMBL" id="JACTVA010000039">
    <property type="protein sequence ID" value="MBC9208820.1"/>
    <property type="molecule type" value="Genomic_DNA"/>
</dbReference>
<dbReference type="InterPro" id="IPR014710">
    <property type="entry name" value="RmlC-like_jellyroll"/>
</dbReference>
<evidence type="ECO:0000256" key="7">
    <source>
        <dbReference type="ARBA" id="ARBA00047343"/>
    </source>
</evidence>
<dbReference type="SUPFAM" id="SSF53448">
    <property type="entry name" value="Nucleotide-diphospho-sugar transferases"/>
    <property type="match status" value="1"/>
</dbReference>
<dbReference type="PANTHER" id="PTHR46390:SF1">
    <property type="entry name" value="MANNOSE-1-PHOSPHATE GUANYLYLTRANSFERASE"/>
    <property type="match status" value="1"/>
</dbReference>
<dbReference type="InterPro" id="IPR054566">
    <property type="entry name" value="ManC/GMP-like_b-helix"/>
</dbReference>
<dbReference type="Proteomes" id="UP000626026">
    <property type="component" value="Unassembled WGS sequence"/>
</dbReference>
<evidence type="ECO:0000259" key="9">
    <source>
        <dbReference type="Pfam" id="PF00483"/>
    </source>
</evidence>
<evidence type="ECO:0000259" key="11">
    <source>
        <dbReference type="Pfam" id="PF22640"/>
    </source>
</evidence>
<evidence type="ECO:0000256" key="1">
    <source>
        <dbReference type="ARBA" id="ARBA00006115"/>
    </source>
</evidence>
<dbReference type="GO" id="GO:0004476">
    <property type="term" value="F:mannose-6-phosphate isomerase activity"/>
    <property type="evidence" value="ECO:0007669"/>
    <property type="project" value="UniProtKB-EC"/>
</dbReference>
<dbReference type="CDD" id="cd02213">
    <property type="entry name" value="cupin_PMI_typeII_C"/>
    <property type="match status" value="1"/>
</dbReference>
<dbReference type="InterPro" id="IPR051161">
    <property type="entry name" value="Mannose-6P_isomerase_type2"/>
</dbReference>
<comment type="similarity">
    <text evidence="1 8">Belongs to the mannose-6-phosphate isomerase type 2 family.</text>
</comment>
<dbReference type="SUPFAM" id="SSF51182">
    <property type="entry name" value="RmlC-like cupins"/>
    <property type="match status" value="1"/>
</dbReference>
<dbReference type="InterPro" id="IPR001538">
    <property type="entry name" value="Man6P_isomerase-2_C"/>
</dbReference>
<dbReference type="GO" id="GO:0004475">
    <property type="term" value="F:mannose-1-phosphate guanylyltransferase (GTP) activity"/>
    <property type="evidence" value="ECO:0007669"/>
    <property type="project" value="UniProtKB-EC"/>
</dbReference>
<keyword evidence="13" id="KW-1185">Reference proteome</keyword>
<feature type="domain" description="MannoseP isomerase/GMP-like beta-helix" evidence="11">
    <location>
        <begin position="305"/>
        <end position="354"/>
    </location>
</feature>
<evidence type="ECO:0000256" key="2">
    <source>
        <dbReference type="ARBA" id="ARBA00012387"/>
    </source>
</evidence>
<keyword evidence="12" id="KW-0413">Isomerase</keyword>